<dbReference type="Gene3D" id="1.25.40.20">
    <property type="entry name" value="Ankyrin repeat-containing domain"/>
    <property type="match status" value="4"/>
</dbReference>
<feature type="repeat" description="ANK" evidence="3">
    <location>
        <begin position="342"/>
        <end position="374"/>
    </location>
</feature>
<keyword evidence="2 3" id="KW-0040">ANK repeat</keyword>
<dbReference type="SUPFAM" id="SSF48403">
    <property type="entry name" value="Ankyrin repeat"/>
    <property type="match status" value="1"/>
</dbReference>
<dbReference type="InterPro" id="IPR036770">
    <property type="entry name" value="Ankyrin_rpt-contain_sf"/>
</dbReference>
<protein>
    <submittedName>
        <fullName evidence="4">Uncharacterized protein</fullName>
    </submittedName>
</protein>
<dbReference type="PANTHER" id="PTHR24198">
    <property type="entry name" value="ANKYRIN REPEAT AND PROTEIN KINASE DOMAIN-CONTAINING PROTEIN"/>
    <property type="match status" value="1"/>
</dbReference>
<sequence>MDTEDIIMDDGDPDLETRRQLIELYKVIVNQPDNQLEILHTHRDILDIPITVECRWRCMCITLFEMHPGHNYDMETDRYKMVYPWMETGLCRCHSNGQHFEKKKCQKKLIHVAAVVGNVPVVEYWVRCGLSLDEETTVSCFTPLFLAVVINGIELLKYMIQNGADINVTSRYERNTPLMEAMVTRKKEIVQMLLDNPKLDVNATNFRKETALTIAVRVRRRELLPLLIARGADPNHVDCTGFTPLIHAVLEEDDKLLRLLLELGADVNKTDNRGETPLHFAVHNEVSHIVSILLENGANPNVVAGDSYTPLLIATYSGSDDMRDVLELLLENGADVNLANEQGYAAIHIAAWNGYLQSVSLLLDHGSPHDLRTIDKNTPLTLAAHGKHPDIIDRLLPLNCDLNNKDKDLDTALHYAALNDDCSTVRRLLRHGADPDVQNRVCTTPLWNAVHAGSVDIVKILLKRNVTLEVASVGIDQHAQADEVVFLYSEPKTPMHVIGEKCLIELGRLLIESGYNMAKESWLLDSKDIPIGLESNESFRQYLIEAYTTPQSLLIQSRNFFRKLFGKNVTVKTEALNIPGPVKSYITLKYL</sequence>
<evidence type="ECO:0000256" key="2">
    <source>
        <dbReference type="ARBA" id="ARBA00023043"/>
    </source>
</evidence>
<keyword evidence="1" id="KW-0677">Repeat</keyword>
<dbReference type="PROSITE" id="PS50297">
    <property type="entry name" value="ANK_REP_REGION"/>
    <property type="match status" value="6"/>
</dbReference>
<evidence type="ECO:0000313" key="4">
    <source>
        <dbReference type="EMBL" id="KAK6183472.1"/>
    </source>
</evidence>
<gene>
    <name evidence="4" type="ORF">SNE40_010948</name>
</gene>
<dbReference type="Pfam" id="PF12796">
    <property type="entry name" value="Ank_2"/>
    <property type="match status" value="3"/>
</dbReference>
<organism evidence="4 5">
    <name type="scientific">Patella caerulea</name>
    <name type="common">Rayed Mediterranean limpet</name>
    <dbReference type="NCBI Taxonomy" id="87958"/>
    <lineage>
        <taxon>Eukaryota</taxon>
        <taxon>Metazoa</taxon>
        <taxon>Spiralia</taxon>
        <taxon>Lophotrochozoa</taxon>
        <taxon>Mollusca</taxon>
        <taxon>Gastropoda</taxon>
        <taxon>Patellogastropoda</taxon>
        <taxon>Patelloidea</taxon>
        <taxon>Patellidae</taxon>
        <taxon>Patella</taxon>
    </lineage>
</organism>
<dbReference type="PROSITE" id="PS50088">
    <property type="entry name" value="ANK_REPEAT"/>
    <property type="match status" value="8"/>
</dbReference>
<feature type="repeat" description="ANK" evidence="3">
    <location>
        <begin position="273"/>
        <end position="305"/>
    </location>
</feature>
<feature type="repeat" description="ANK" evidence="3">
    <location>
        <begin position="207"/>
        <end position="239"/>
    </location>
</feature>
<dbReference type="Pfam" id="PF00023">
    <property type="entry name" value="Ank"/>
    <property type="match status" value="1"/>
</dbReference>
<name>A0AAN8JVF4_PATCE</name>
<dbReference type="PANTHER" id="PTHR24198:SF165">
    <property type="entry name" value="ANKYRIN REPEAT-CONTAINING PROTEIN-RELATED"/>
    <property type="match status" value="1"/>
</dbReference>
<dbReference type="Proteomes" id="UP001347796">
    <property type="component" value="Unassembled WGS sequence"/>
</dbReference>
<dbReference type="EMBL" id="JAZGQO010000007">
    <property type="protein sequence ID" value="KAK6183472.1"/>
    <property type="molecule type" value="Genomic_DNA"/>
</dbReference>
<proteinExistence type="predicted"/>
<dbReference type="AlphaFoldDB" id="A0AAN8JVF4"/>
<keyword evidence="5" id="KW-1185">Reference proteome</keyword>
<feature type="repeat" description="ANK" evidence="3">
    <location>
        <begin position="408"/>
        <end position="440"/>
    </location>
</feature>
<evidence type="ECO:0000256" key="1">
    <source>
        <dbReference type="ARBA" id="ARBA00022737"/>
    </source>
</evidence>
<dbReference type="PRINTS" id="PR01415">
    <property type="entry name" value="ANKYRIN"/>
</dbReference>
<dbReference type="InterPro" id="IPR002110">
    <property type="entry name" value="Ankyrin_rpt"/>
</dbReference>
<evidence type="ECO:0000256" key="3">
    <source>
        <dbReference type="PROSITE-ProRule" id="PRU00023"/>
    </source>
</evidence>
<dbReference type="SMART" id="SM00248">
    <property type="entry name" value="ANK"/>
    <property type="match status" value="11"/>
</dbReference>
<evidence type="ECO:0000313" key="5">
    <source>
        <dbReference type="Proteomes" id="UP001347796"/>
    </source>
</evidence>
<reference evidence="4 5" key="1">
    <citation type="submission" date="2024-01" db="EMBL/GenBank/DDBJ databases">
        <title>The genome of the rayed Mediterranean limpet Patella caerulea (Linnaeus, 1758).</title>
        <authorList>
            <person name="Anh-Thu Weber A."/>
            <person name="Halstead-Nussloch G."/>
        </authorList>
    </citation>
    <scope>NUCLEOTIDE SEQUENCE [LARGE SCALE GENOMIC DNA]</scope>
    <source>
        <strain evidence="4">AATW-2023a</strain>
        <tissue evidence="4">Whole specimen</tissue>
    </source>
</reference>
<accession>A0AAN8JVF4</accession>
<feature type="repeat" description="ANK" evidence="3">
    <location>
        <begin position="139"/>
        <end position="171"/>
    </location>
</feature>
<feature type="repeat" description="ANK" evidence="3">
    <location>
        <begin position="240"/>
        <end position="272"/>
    </location>
</feature>
<comment type="caution">
    <text evidence="4">The sequence shown here is derived from an EMBL/GenBank/DDBJ whole genome shotgun (WGS) entry which is preliminary data.</text>
</comment>
<feature type="repeat" description="ANK" evidence="3">
    <location>
        <begin position="306"/>
        <end position="341"/>
    </location>
</feature>
<feature type="repeat" description="ANK" evidence="3">
    <location>
        <begin position="375"/>
        <end position="407"/>
    </location>
</feature>